<evidence type="ECO:0000313" key="1">
    <source>
        <dbReference type="EMBL" id="GAG32480.1"/>
    </source>
</evidence>
<reference evidence="1" key="1">
    <citation type="journal article" date="2014" name="Front. Microbiol.">
        <title>High frequency of phylogenetically diverse reductive dehalogenase-homologous genes in deep subseafloor sedimentary metagenomes.</title>
        <authorList>
            <person name="Kawai M."/>
            <person name="Futagami T."/>
            <person name="Toyoda A."/>
            <person name="Takaki Y."/>
            <person name="Nishi S."/>
            <person name="Hori S."/>
            <person name="Arai W."/>
            <person name="Tsubouchi T."/>
            <person name="Morono Y."/>
            <person name="Uchiyama I."/>
            <person name="Ito T."/>
            <person name="Fujiyama A."/>
            <person name="Inagaki F."/>
            <person name="Takami H."/>
        </authorList>
    </citation>
    <scope>NUCLEOTIDE SEQUENCE</scope>
    <source>
        <strain evidence="1">Expedition CK06-06</strain>
    </source>
</reference>
<dbReference type="PANTHER" id="PTHR12697">
    <property type="entry name" value="PBS LYASE HEAT-LIKE PROTEIN"/>
    <property type="match status" value="1"/>
</dbReference>
<dbReference type="InterPro" id="IPR011989">
    <property type="entry name" value="ARM-like"/>
</dbReference>
<feature type="non-terminal residue" evidence="1">
    <location>
        <position position="165"/>
    </location>
</feature>
<name>X0WPC4_9ZZZZ</name>
<dbReference type="PANTHER" id="PTHR12697:SF5">
    <property type="entry name" value="DEOXYHYPUSINE HYDROXYLASE"/>
    <property type="match status" value="1"/>
</dbReference>
<accession>X0WPC4</accession>
<proteinExistence type="predicted"/>
<dbReference type="Pfam" id="PF13646">
    <property type="entry name" value="HEAT_2"/>
    <property type="match status" value="1"/>
</dbReference>
<dbReference type="InterPro" id="IPR004155">
    <property type="entry name" value="PBS_lyase_HEAT"/>
</dbReference>
<dbReference type="InterPro" id="IPR016024">
    <property type="entry name" value="ARM-type_fold"/>
</dbReference>
<dbReference type="AlphaFoldDB" id="X0WPC4"/>
<dbReference type="SMART" id="SM00567">
    <property type="entry name" value="EZ_HEAT"/>
    <property type="match status" value="2"/>
</dbReference>
<dbReference type="EMBL" id="BARS01048064">
    <property type="protein sequence ID" value="GAG32480.1"/>
    <property type="molecule type" value="Genomic_DNA"/>
</dbReference>
<organism evidence="1">
    <name type="scientific">marine sediment metagenome</name>
    <dbReference type="NCBI Taxonomy" id="412755"/>
    <lineage>
        <taxon>unclassified sequences</taxon>
        <taxon>metagenomes</taxon>
        <taxon>ecological metagenomes</taxon>
    </lineage>
</organism>
<dbReference type="GO" id="GO:0016491">
    <property type="term" value="F:oxidoreductase activity"/>
    <property type="evidence" value="ECO:0007669"/>
    <property type="project" value="TreeGrafter"/>
</dbReference>
<comment type="caution">
    <text evidence="1">The sequence shown here is derived from an EMBL/GenBank/DDBJ whole genome shotgun (WGS) entry which is preliminary data.</text>
</comment>
<dbReference type="SUPFAM" id="SSF48371">
    <property type="entry name" value="ARM repeat"/>
    <property type="match status" value="1"/>
</dbReference>
<gene>
    <name evidence="1" type="ORF">S01H1_72110</name>
</gene>
<protein>
    <recommendedName>
        <fullName evidence="2">HEAT repeat domain-containing protein</fullName>
    </recommendedName>
</protein>
<sequence length="165" mass="17702">MSFLRGLFGPPDVDKLKADGNVLGLIKALESGDRTTLIRATKALGELGGGQAVDALVGELRMAEFGRVPRVPLEAAYALGETGDTRAVEPLVTLLGNGTPRGREAAACALGKIGDRRAVEPLISALDYWAERVCKMAAEALDRLGWRPDKSRAGATYWVAKRQWQ</sequence>
<dbReference type="Gene3D" id="1.25.10.10">
    <property type="entry name" value="Leucine-rich Repeat Variant"/>
    <property type="match status" value="1"/>
</dbReference>
<evidence type="ECO:0008006" key="2">
    <source>
        <dbReference type="Google" id="ProtNLM"/>
    </source>
</evidence>